<evidence type="ECO:0000256" key="1">
    <source>
        <dbReference type="SAM" id="SignalP"/>
    </source>
</evidence>
<sequence length="275" mass="29968">MSNFPGRVVLAGVFLLLASTACGSEDARPNESVTATLNAETMQIGFPVDAYGMSAEDRQIVGHAEAILIDRCMSAEGFGNPYLAYYQRDRGSEQFPDWRYGVWNAPYVAKNGIGKRGNEVDETKLPEAQLSALVNCSRANTLRIIDDSEVVQGEPPTVLFTASLRGFEAATSGDEGKKIRAEWVACLESVGFRPMPDERSMLVQVSGPEDSEEFLTAIVADAKCKDQLNTVQRLADIDANQQQAYLEQHEAEAIASKDEAKAVVERAQALIRGES</sequence>
<keyword evidence="3" id="KW-1185">Reference proteome</keyword>
<feature type="signal peptide" evidence="1">
    <location>
        <begin position="1"/>
        <end position="23"/>
    </location>
</feature>
<dbReference type="EMBL" id="JACHBL010000001">
    <property type="protein sequence ID" value="MBB5598790.1"/>
    <property type="molecule type" value="Genomic_DNA"/>
</dbReference>
<dbReference type="AlphaFoldDB" id="A0A7W9DBL9"/>
<evidence type="ECO:0000313" key="2">
    <source>
        <dbReference type="EMBL" id="MBB5598790.1"/>
    </source>
</evidence>
<dbReference type="PROSITE" id="PS51257">
    <property type="entry name" value="PROKAR_LIPOPROTEIN"/>
    <property type="match status" value="1"/>
</dbReference>
<dbReference type="RefSeq" id="WP_183643009.1">
    <property type="nucleotide sequence ID" value="NZ_JACHBL010000001.1"/>
</dbReference>
<feature type="chain" id="PRO_5039037938" description="Sensor domain-containing protein" evidence="1">
    <location>
        <begin position="24"/>
        <end position="275"/>
    </location>
</feature>
<name>A0A7W9DBL9_9MICC</name>
<keyword evidence="1" id="KW-0732">Signal</keyword>
<gene>
    <name evidence="2" type="ORF">BKA12_001870</name>
</gene>
<evidence type="ECO:0008006" key="4">
    <source>
        <dbReference type="Google" id="ProtNLM"/>
    </source>
</evidence>
<evidence type="ECO:0000313" key="3">
    <source>
        <dbReference type="Proteomes" id="UP000523863"/>
    </source>
</evidence>
<proteinExistence type="predicted"/>
<comment type="caution">
    <text evidence="2">The sequence shown here is derived from an EMBL/GenBank/DDBJ whole genome shotgun (WGS) entry which is preliminary data.</text>
</comment>
<dbReference type="Proteomes" id="UP000523863">
    <property type="component" value="Unassembled WGS sequence"/>
</dbReference>
<reference evidence="2 3" key="1">
    <citation type="submission" date="2020-08" db="EMBL/GenBank/DDBJ databases">
        <title>Sequencing the genomes of 1000 actinobacteria strains.</title>
        <authorList>
            <person name="Klenk H.-P."/>
        </authorList>
    </citation>
    <scope>NUCLEOTIDE SEQUENCE [LARGE SCALE GENOMIC DNA]</scope>
    <source>
        <strain evidence="2 3">DSM 23694</strain>
    </source>
</reference>
<protein>
    <recommendedName>
        <fullName evidence="4">Sensor domain-containing protein</fullName>
    </recommendedName>
</protein>
<organism evidence="2 3">
    <name type="scientific">Neomicrococcus lactis</name>
    <dbReference type="NCBI Taxonomy" id="732241"/>
    <lineage>
        <taxon>Bacteria</taxon>
        <taxon>Bacillati</taxon>
        <taxon>Actinomycetota</taxon>
        <taxon>Actinomycetes</taxon>
        <taxon>Micrococcales</taxon>
        <taxon>Micrococcaceae</taxon>
        <taxon>Neomicrococcus</taxon>
    </lineage>
</organism>
<accession>A0A7W9DBL9</accession>